<keyword evidence="3" id="KW-1185">Reference proteome</keyword>
<organism evidence="2 3">
    <name type="scientific">Runella salmonicolor</name>
    <dbReference type="NCBI Taxonomy" id="2950278"/>
    <lineage>
        <taxon>Bacteria</taxon>
        <taxon>Pseudomonadati</taxon>
        <taxon>Bacteroidota</taxon>
        <taxon>Cytophagia</taxon>
        <taxon>Cytophagales</taxon>
        <taxon>Spirosomataceae</taxon>
        <taxon>Runella</taxon>
    </lineage>
</organism>
<evidence type="ECO:0000313" key="3">
    <source>
        <dbReference type="Proteomes" id="UP001204772"/>
    </source>
</evidence>
<dbReference type="Proteomes" id="UP001204772">
    <property type="component" value="Unassembled WGS sequence"/>
</dbReference>
<reference evidence="2 3" key="1">
    <citation type="submission" date="2022-06" db="EMBL/GenBank/DDBJ databases">
        <title>Runella sp. S5 genome sequencing.</title>
        <authorList>
            <person name="Park S."/>
        </authorList>
    </citation>
    <scope>NUCLEOTIDE SEQUENCE [LARGE SCALE GENOMIC DNA]</scope>
    <source>
        <strain evidence="2 3">S5</strain>
    </source>
</reference>
<gene>
    <name evidence="2" type="ORF">NCI00_05905</name>
</gene>
<dbReference type="RefSeq" id="WP_253526034.1">
    <property type="nucleotide sequence ID" value="NZ_JAMZEL010000002.1"/>
</dbReference>
<comment type="caution">
    <text evidence="2">The sequence shown here is derived from an EMBL/GenBank/DDBJ whole genome shotgun (WGS) entry which is preliminary data.</text>
</comment>
<protein>
    <submittedName>
        <fullName evidence="2">Uncharacterized protein</fullName>
    </submittedName>
</protein>
<evidence type="ECO:0000256" key="1">
    <source>
        <dbReference type="SAM" id="MobiDB-lite"/>
    </source>
</evidence>
<name>A0ABT1FN09_9BACT</name>
<sequence length="49" mass="5461">MKTITPKIKTNEGNSKSPKKNTQHPKITLGAGRYLAEIDYDAVFDNAVR</sequence>
<dbReference type="EMBL" id="JAMZEL010000002">
    <property type="protein sequence ID" value="MCP1381948.1"/>
    <property type="molecule type" value="Genomic_DNA"/>
</dbReference>
<accession>A0ABT1FN09</accession>
<evidence type="ECO:0000313" key="2">
    <source>
        <dbReference type="EMBL" id="MCP1381948.1"/>
    </source>
</evidence>
<proteinExistence type="predicted"/>
<feature type="region of interest" description="Disordered" evidence="1">
    <location>
        <begin position="1"/>
        <end position="27"/>
    </location>
</feature>